<keyword evidence="3" id="KW-1185">Reference proteome</keyword>
<proteinExistence type="predicted"/>
<protein>
    <recommendedName>
        <fullName evidence="1">ChrB N-terminal domain-containing protein</fullName>
    </recommendedName>
</protein>
<reference evidence="3" key="1">
    <citation type="journal article" date="2019" name="Int. J. Syst. Evol. Microbiol.">
        <title>The Global Catalogue of Microorganisms (GCM) 10K type strain sequencing project: providing services to taxonomists for standard genome sequencing and annotation.</title>
        <authorList>
            <consortium name="The Broad Institute Genomics Platform"/>
            <consortium name="The Broad Institute Genome Sequencing Center for Infectious Disease"/>
            <person name="Wu L."/>
            <person name="Ma J."/>
        </authorList>
    </citation>
    <scope>NUCLEOTIDE SEQUENCE [LARGE SCALE GENOMIC DNA]</scope>
    <source>
        <strain evidence="3">JCM 18537</strain>
    </source>
</reference>
<organism evidence="2 3">
    <name type="scientific">Microbacterium gilvum</name>
    <dbReference type="NCBI Taxonomy" id="1336204"/>
    <lineage>
        <taxon>Bacteria</taxon>
        <taxon>Bacillati</taxon>
        <taxon>Actinomycetota</taxon>
        <taxon>Actinomycetes</taxon>
        <taxon>Micrococcales</taxon>
        <taxon>Microbacteriaceae</taxon>
        <taxon>Microbacterium</taxon>
    </lineage>
</organism>
<evidence type="ECO:0000313" key="3">
    <source>
        <dbReference type="Proteomes" id="UP001501645"/>
    </source>
</evidence>
<evidence type="ECO:0000259" key="1">
    <source>
        <dbReference type="Pfam" id="PF20229"/>
    </source>
</evidence>
<sequence>MVEDTGWLLAVVQVPSDPSRHRVAVWRELRRVGAVPVSQGTWALPDADAFRAALARASELAAEGGGSVASFAVTPQDEAARTLVVETFREARIEEWREFTADCGKFEDEIAREIAKRKFTFAELEEEEHSLDRLRRWHRDLRRRDVLALDEGAQAATRLRACEAALDDFAGRVYEENGGTRTRA</sequence>
<evidence type="ECO:0000313" key="2">
    <source>
        <dbReference type="EMBL" id="GAA4775198.1"/>
    </source>
</evidence>
<dbReference type="InterPro" id="IPR046858">
    <property type="entry name" value="ChrB_N"/>
</dbReference>
<accession>A0ABP9A743</accession>
<gene>
    <name evidence="2" type="ORF">GCM10023351_19570</name>
</gene>
<dbReference type="Pfam" id="PF20229">
    <property type="entry name" value="ChrB_N"/>
    <property type="match status" value="1"/>
</dbReference>
<dbReference type="RefSeq" id="WP_345438598.1">
    <property type="nucleotide sequence ID" value="NZ_BAABKO010000003.1"/>
</dbReference>
<dbReference type="EMBL" id="BAABKO010000003">
    <property type="protein sequence ID" value="GAA4775198.1"/>
    <property type="molecule type" value="Genomic_DNA"/>
</dbReference>
<feature type="domain" description="ChrB N-terminal" evidence="1">
    <location>
        <begin position="22"/>
        <end position="177"/>
    </location>
</feature>
<comment type="caution">
    <text evidence="2">The sequence shown here is derived from an EMBL/GenBank/DDBJ whole genome shotgun (WGS) entry which is preliminary data.</text>
</comment>
<name>A0ABP9A743_9MICO</name>
<dbReference type="Proteomes" id="UP001501645">
    <property type="component" value="Unassembled WGS sequence"/>
</dbReference>